<dbReference type="NCBIfam" id="TIGR01082">
    <property type="entry name" value="murC"/>
    <property type="match status" value="1"/>
</dbReference>
<dbReference type="Gene3D" id="3.90.190.20">
    <property type="entry name" value="Mur ligase, C-terminal domain"/>
    <property type="match status" value="1"/>
</dbReference>
<evidence type="ECO:0000256" key="4">
    <source>
        <dbReference type="ARBA" id="ARBA00022490"/>
    </source>
</evidence>
<keyword evidence="4 14" id="KW-0963">Cytoplasm</keyword>
<evidence type="ECO:0000256" key="6">
    <source>
        <dbReference type="ARBA" id="ARBA00022618"/>
    </source>
</evidence>
<dbReference type="HAMAP" id="MF_00046">
    <property type="entry name" value="MurC"/>
    <property type="match status" value="1"/>
</dbReference>
<evidence type="ECO:0000256" key="3">
    <source>
        <dbReference type="ARBA" id="ARBA00012211"/>
    </source>
</evidence>
<evidence type="ECO:0000256" key="2">
    <source>
        <dbReference type="ARBA" id="ARBA00004752"/>
    </source>
</evidence>
<dbReference type="GO" id="GO:0008763">
    <property type="term" value="F:UDP-N-acetylmuramate-L-alanine ligase activity"/>
    <property type="evidence" value="ECO:0007669"/>
    <property type="project" value="UniProtKB-UniRule"/>
</dbReference>
<dbReference type="InterPro" id="IPR000713">
    <property type="entry name" value="Mur_ligase_N"/>
</dbReference>
<dbReference type="SUPFAM" id="SSF53623">
    <property type="entry name" value="MurD-like peptide ligases, catalytic domain"/>
    <property type="match status" value="1"/>
</dbReference>
<evidence type="ECO:0000256" key="11">
    <source>
        <dbReference type="ARBA" id="ARBA00023306"/>
    </source>
</evidence>
<comment type="caution">
    <text evidence="18">The sequence shown here is derived from an EMBL/GenBank/DDBJ whole genome shotgun (WGS) entry which is preliminary data.</text>
</comment>
<dbReference type="GO" id="GO:0005737">
    <property type="term" value="C:cytoplasm"/>
    <property type="evidence" value="ECO:0007669"/>
    <property type="project" value="UniProtKB-SubCell"/>
</dbReference>
<dbReference type="Proteomes" id="UP000675781">
    <property type="component" value="Unassembled WGS sequence"/>
</dbReference>
<keyword evidence="5 14" id="KW-0436">Ligase</keyword>
<evidence type="ECO:0000256" key="8">
    <source>
        <dbReference type="ARBA" id="ARBA00022840"/>
    </source>
</evidence>
<evidence type="ECO:0000256" key="9">
    <source>
        <dbReference type="ARBA" id="ARBA00022960"/>
    </source>
</evidence>
<reference evidence="18" key="1">
    <citation type="submission" date="2021-04" db="EMBL/GenBank/DDBJ databases">
        <title>Genome based classification of Actinospica acidithermotolerans sp. nov., an actinobacterium isolated from an Indonesian hot spring.</title>
        <authorList>
            <person name="Kusuma A.B."/>
            <person name="Putra K.E."/>
            <person name="Nafisah S."/>
            <person name="Loh J."/>
            <person name="Nouioui I."/>
            <person name="Goodfellow M."/>
        </authorList>
    </citation>
    <scope>NUCLEOTIDE SEQUENCE</scope>
    <source>
        <strain evidence="18">CSCA 57</strain>
    </source>
</reference>
<dbReference type="GO" id="GO:0008360">
    <property type="term" value="P:regulation of cell shape"/>
    <property type="evidence" value="ECO:0007669"/>
    <property type="project" value="UniProtKB-KW"/>
</dbReference>
<keyword evidence="6 14" id="KW-0132">Cell division</keyword>
<dbReference type="Pfam" id="PF02875">
    <property type="entry name" value="Mur_ligase_C"/>
    <property type="match status" value="1"/>
</dbReference>
<sequence length="481" mass="50554">MSNIHDLYHQLLEPTPPAERLGRIHFVGIGGVGMAPVARAALERGLPISGSDIKRTAVIEELERDGAVVTIGQRPENLDGVDTVVVTTGLRGDNIEVLTAKERGLTVVHRATMLASLMVGRTAVLIAGTHGKTTTTSMIAVALTELGQDPSYVIGGEIGATGISGRSGKGEVFVAEADESDGTFLHYCPDIAVITNAELDHPDYFASVDAVHEAFKRFVERIKPGGTLVACRDDAGARIAIEHARTLGLAVTTYGVAEDADVAVTETRLRPDGAHARFVTAGGSVEVELKLTGRHNVENAAAAWAVLASLVEPDEAARALAHFTGARRRMELKGEAAGVRVYDDYMHHPKEITATLAAYRELAHGGRLIVAFQAQRYSRAQTFLREYGAPLGAADHVVVLEVYPGSGEDPIPGVTGSVIAGDVPLPAGQVAFEPETAAVPALLADLVEPGDVVVTAGAGDVTTVGPALLELLRRRAVQVIG</sequence>
<keyword evidence="8 14" id="KW-0067">ATP-binding</keyword>
<evidence type="ECO:0000313" key="18">
    <source>
        <dbReference type="EMBL" id="MBR7835635.1"/>
    </source>
</evidence>
<evidence type="ECO:0000256" key="1">
    <source>
        <dbReference type="ARBA" id="ARBA00004496"/>
    </source>
</evidence>
<comment type="similarity">
    <text evidence="14">Belongs to the MurCDEF family.</text>
</comment>
<comment type="pathway">
    <text evidence="2 14">Cell wall biogenesis; peptidoglycan biosynthesis.</text>
</comment>
<evidence type="ECO:0000256" key="14">
    <source>
        <dbReference type="HAMAP-Rule" id="MF_00046"/>
    </source>
</evidence>
<keyword evidence="11 14" id="KW-0131">Cell cycle</keyword>
<keyword evidence="10 14" id="KW-0573">Peptidoglycan synthesis</keyword>
<dbReference type="PANTHER" id="PTHR43445:SF3">
    <property type="entry name" value="UDP-N-ACETYLMURAMATE--L-ALANINE LIGASE"/>
    <property type="match status" value="1"/>
</dbReference>
<dbReference type="AlphaFoldDB" id="A0A941INP4"/>
<dbReference type="GO" id="GO:0051301">
    <property type="term" value="P:cell division"/>
    <property type="evidence" value="ECO:0007669"/>
    <property type="project" value="UniProtKB-KW"/>
</dbReference>
<protein>
    <recommendedName>
        <fullName evidence="3 14">UDP-N-acetylmuramate--L-alanine ligase</fullName>
        <ecNumber evidence="3 14">6.3.2.8</ecNumber>
    </recommendedName>
    <alternativeName>
        <fullName evidence="14">UDP-N-acetylmuramoyl-L-alanine synthetase</fullName>
    </alternativeName>
</protein>
<feature type="binding site" evidence="14">
    <location>
        <begin position="128"/>
        <end position="134"/>
    </location>
    <ligand>
        <name>ATP</name>
        <dbReference type="ChEBI" id="CHEBI:30616"/>
    </ligand>
</feature>
<keyword evidence="9 14" id="KW-0133">Cell shape</keyword>
<dbReference type="SUPFAM" id="SSF51984">
    <property type="entry name" value="MurCD N-terminal domain"/>
    <property type="match status" value="1"/>
</dbReference>
<evidence type="ECO:0000259" key="15">
    <source>
        <dbReference type="Pfam" id="PF01225"/>
    </source>
</evidence>
<dbReference type="Gene3D" id="3.40.1190.10">
    <property type="entry name" value="Mur-like, catalytic domain"/>
    <property type="match status" value="1"/>
</dbReference>
<dbReference type="InterPro" id="IPR013221">
    <property type="entry name" value="Mur_ligase_cen"/>
</dbReference>
<evidence type="ECO:0000259" key="17">
    <source>
        <dbReference type="Pfam" id="PF08245"/>
    </source>
</evidence>
<comment type="subcellular location">
    <subcellularLocation>
        <location evidence="1 14">Cytoplasm</location>
    </subcellularLocation>
</comment>
<evidence type="ECO:0000256" key="5">
    <source>
        <dbReference type="ARBA" id="ARBA00022598"/>
    </source>
</evidence>
<keyword evidence="7 14" id="KW-0547">Nucleotide-binding</keyword>
<dbReference type="Gene3D" id="3.40.50.720">
    <property type="entry name" value="NAD(P)-binding Rossmann-like Domain"/>
    <property type="match status" value="1"/>
</dbReference>
<proteinExistence type="inferred from homology"/>
<name>A0A941INP4_9ACTN</name>
<comment type="function">
    <text evidence="14">Cell wall formation.</text>
</comment>
<evidence type="ECO:0000256" key="13">
    <source>
        <dbReference type="ARBA" id="ARBA00047833"/>
    </source>
</evidence>
<keyword evidence="12 14" id="KW-0961">Cell wall biogenesis/degradation</keyword>
<evidence type="ECO:0000259" key="16">
    <source>
        <dbReference type="Pfam" id="PF02875"/>
    </source>
</evidence>
<dbReference type="InterPro" id="IPR005758">
    <property type="entry name" value="UDP-N-AcMur_Ala_ligase_MurC"/>
</dbReference>
<dbReference type="Pfam" id="PF08245">
    <property type="entry name" value="Mur_ligase_M"/>
    <property type="match status" value="1"/>
</dbReference>
<keyword evidence="19" id="KW-1185">Reference proteome</keyword>
<dbReference type="GO" id="GO:0009252">
    <property type="term" value="P:peptidoglycan biosynthetic process"/>
    <property type="evidence" value="ECO:0007669"/>
    <property type="project" value="UniProtKB-UniRule"/>
</dbReference>
<evidence type="ECO:0000313" key="19">
    <source>
        <dbReference type="Proteomes" id="UP000675781"/>
    </source>
</evidence>
<dbReference type="SUPFAM" id="SSF53244">
    <property type="entry name" value="MurD-like peptide ligases, peptide-binding domain"/>
    <property type="match status" value="1"/>
</dbReference>
<feature type="domain" description="Mur ligase C-terminal" evidence="16">
    <location>
        <begin position="328"/>
        <end position="459"/>
    </location>
</feature>
<feature type="domain" description="Mur ligase central" evidence="17">
    <location>
        <begin position="126"/>
        <end position="306"/>
    </location>
</feature>
<dbReference type="Pfam" id="PF01225">
    <property type="entry name" value="Mur_ligase"/>
    <property type="match status" value="1"/>
</dbReference>
<gene>
    <name evidence="14 18" type="primary">murC</name>
    <name evidence="18" type="ORF">KDL01_20335</name>
</gene>
<feature type="domain" description="Mur ligase N-terminal catalytic" evidence="15">
    <location>
        <begin position="23"/>
        <end position="119"/>
    </location>
</feature>
<dbReference type="PANTHER" id="PTHR43445">
    <property type="entry name" value="UDP-N-ACETYLMURAMATE--L-ALANINE LIGASE-RELATED"/>
    <property type="match status" value="1"/>
</dbReference>
<dbReference type="InterPro" id="IPR004101">
    <property type="entry name" value="Mur_ligase_C"/>
</dbReference>
<dbReference type="GO" id="GO:0005524">
    <property type="term" value="F:ATP binding"/>
    <property type="evidence" value="ECO:0007669"/>
    <property type="project" value="UniProtKB-UniRule"/>
</dbReference>
<evidence type="ECO:0000256" key="7">
    <source>
        <dbReference type="ARBA" id="ARBA00022741"/>
    </source>
</evidence>
<dbReference type="InterPro" id="IPR036615">
    <property type="entry name" value="Mur_ligase_C_dom_sf"/>
</dbReference>
<dbReference type="EMBL" id="JAGSOG010000103">
    <property type="protein sequence ID" value="MBR7835635.1"/>
    <property type="molecule type" value="Genomic_DNA"/>
</dbReference>
<dbReference type="EC" id="6.3.2.8" evidence="3 14"/>
<accession>A0A941INP4</accession>
<dbReference type="GO" id="GO:0071555">
    <property type="term" value="P:cell wall organization"/>
    <property type="evidence" value="ECO:0007669"/>
    <property type="project" value="UniProtKB-KW"/>
</dbReference>
<dbReference type="RefSeq" id="WP_212530125.1">
    <property type="nucleotide sequence ID" value="NZ_JAGSOG010000103.1"/>
</dbReference>
<organism evidence="18 19">
    <name type="scientific">Actinospica durhamensis</name>
    <dbReference type="NCBI Taxonomy" id="1508375"/>
    <lineage>
        <taxon>Bacteria</taxon>
        <taxon>Bacillati</taxon>
        <taxon>Actinomycetota</taxon>
        <taxon>Actinomycetes</taxon>
        <taxon>Catenulisporales</taxon>
        <taxon>Actinospicaceae</taxon>
        <taxon>Actinospica</taxon>
    </lineage>
</organism>
<dbReference type="InterPro" id="IPR036565">
    <property type="entry name" value="Mur-like_cat_sf"/>
</dbReference>
<evidence type="ECO:0000256" key="10">
    <source>
        <dbReference type="ARBA" id="ARBA00022984"/>
    </source>
</evidence>
<comment type="catalytic activity">
    <reaction evidence="13 14">
        <text>UDP-N-acetyl-alpha-D-muramate + L-alanine + ATP = UDP-N-acetyl-alpha-D-muramoyl-L-alanine + ADP + phosphate + H(+)</text>
        <dbReference type="Rhea" id="RHEA:23372"/>
        <dbReference type="ChEBI" id="CHEBI:15378"/>
        <dbReference type="ChEBI" id="CHEBI:30616"/>
        <dbReference type="ChEBI" id="CHEBI:43474"/>
        <dbReference type="ChEBI" id="CHEBI:57972"/>
        <dbReference type="ChEBI" id="CHEBI:70757"/>
        <dbReference type="ChEBI" id="CHEBI:83898"/>
        <dbReference type="ChEBI" id="CHEBI:456216"/>
        <dbReference type="EC" id="6.3.2.8"/>
    </reaction>
</comment>
<dbReference type="InterPro" id="IPR050061">
    <property type="entry name" value="MurCDEF_pg_biosynth"/>
</dbReference>
<evidence type="ECO:0000256" key="12">
    <source>
        <dbReference type="ARBA" id="ARBA00023316"/>
    </source>
</evidence>